<dbReference type="SUPFAM" id="SSF53383">
    <property type="entry name" value="PLP-dependent transferases"/>
    <property type="match status" value="1"/>
</dbReference>
<dbReference type="RefSeq" id="WP_166383548.1">
    <property type="nucleotide sequence ID" value="NZ_BAAATT010000014.1"/>
</dbReference>
<dbReference type="InterPro" id="IPR015422">
    <property type="entry name" value="PyrdxlP-dep_Trfase_small"/>
</dbReference>
<evidence type="ECO:0000256" key="1">
    <source>
        <dbReference type="ARBA" id="ARBA00008954"/>
    </source>
</evidence>
<dbReference type="AlphaFoldDB" id="A0A8J3PEL9"/>
<dbReference type="InterPro" id="IPR005814">
    <property type="entry name" value="Aminotrans_3"/>
</dbReference>
<dbReference type="EMBL" id="BONJ01000007">
    <property type="protein sequence ID" value="GIG13473.1"/>
    <property type="molecule type" value="Genomic_DNA"/>
</dbReference>
<evidence type="ECO:0000256" key="5">
    <source>
        <dbReference type="RuleBase" id="RU003560"/>
    </source>
</evidence>
<proteinExistence type="inferred from homology"/>
<evidence type="ECO:0000256" key="2">
    <source>
        <dbReference type="ARBA" id="ARBA00022576"/>
    </source>
</evidence>
<organism evidence="6 7">
    <name type="scientific">Catellatospora methionotrophica</name>
    <dbReference type="NCBI Taxonomy" id="121620"/>
    <lineage>
        <taxon>Bacteria</taxon>
        <taxon>Bacillati</taxon>
        <taxon>Actinomycetota</taxon>
        <taxon>Actinomycetes</taxon>
        <taxon>Micromonosporales</taxon>
        <taxon>Micromonosporaceae</taxon>
        <taxon>Catellatospora</taxon>
    </lineage>
</organism>
<dbReference type="Gene3D" id="3.90.1150.10">
    <property type="entry name" value="Aspartate Aminotransferase, domain 1"/>
    <property type="match status" value="1"/>
</dbReference>
<name>A0A8J3PEL9_9ACTN</name>
<dbReference type="PANTHER" id="PTHR43094:SF1">
    <property type="entry name" value="AMINOTRANSFERASE CLASS-III"/>
    <property type="match status" value="1"/>
</dbReference>
<keyword evidence="4 5" id="KW-0663">Pyridoxal phosphate</keyword>
<evidence type="ECO:0000313" key="6">
    <source>
        <dbReference type="EMBL" id="GIG13473.1"/>
    </source>
</evidence>
<dbReference type="PIRSF" id="PIRSF000521">
    <property type="entry name" value="Transaminase_4ab_Lys_Orn"/>
    <property type="match status" value="1"/>
</dbReference>
<dbReference type="Pfam" id="PF00202">
    <property type="entry name" value="Aminotran_3"/>
    <property type="match status" value="1"/>
</dbReference>
<gene>
    <name evidence="6" type="primary">argD_1</name>
    <name evidence="6" type="ORF">Cme02nite_18050</name>
</gene>
<comment type="caution">
    <text evidence="6">The sequence shown here is derived from an EMBL/GenBank/DDBJ whole genome shotgun (WGS) entry which is preliminary data.</text>
</comment>
<dbReference type="InterPro" id="IPR015424">
    <property type="entry name" value="PyrdxlP-dep_Trfase"/>
</dbReference>
<evidence type="ECO:0000256" key="3">
    <source>
        <dbReference type="ARBA" id="ARBA00022679"/>
    </source>
</evidence>
<dbReference type="Gene3D" id="3.40.640.10">
    <property type="entry name" value="Type I PLP-dependent aspartate aminotransferase-like (Major domain)"/>
    <property type="match status" value="1"/>
</dbReference>
<evidence type="ECO:0000313" key="7">
    <source>
        <dbReference type="Proteomes" id="UP000660339"/>
    </source>
</evidence>
<keyword evidence="7" id="KW-1185">Reference proteome</keyword>
<sequence length="448" mass="49279">MGKETDHLWMHFTRMGAYRDGDVPTIVRGEGTYVWDSFGKRYLDGLAGLFTVNAGHGRAELAEAAAKQAHELAYFPLWSYAHPKAIELADRIAALTPGDLNRVFFTTGGSEAVESAWKLARAYFKKVGQPLRHKVVSRYLAYHGTSMGALSITGVPAFRAEFEPLVPGGIKVPNTNFYRAPEHGDDYEAFGVWAAEEIARAIEREGPETVAAVFLEPVQNAGGCFPAPPGYFQRVRDICDRYGVLLVSDEVICSWGRLGEYFGAQYYGYQPDIITTAKGMTSGYSPLGAMIASDRLIGPFLADGQMFAHGVTFGGHPVSCAVGLANLDLFEREDLVGHVRDNAPAFRATLEKLYDLPIVGDVRGEGYFYGIELVKDRTTRETFNAEESERLIRGFLSGALFEAGLYCRADDRGDPVIQLSPALTATQQQFDEIEQILRDVLTRASSLL</sequence>
<keyword evidence="2 6" id="KW-0032">Aminotransferase</keyword>
<comment type="similarity">
    <text evidence="1 5">Belongs to the class-III pyridoxal-phosphate-dependent aminotransferase family.</text>
</comment>
<dbReference type="GO" id="GO:0030170">
    <property type="term" value="F:pyridoxal phosphate binding"/>
    <property type="evidence" value="ECO:0007669"/>
    <property type="project" value="InterPro"/>
</dbReference>
<dbReference type="FunFam" id="3.40.640.10:FF:000014">
    <property type="entry name" value="Adenosylmethionine-8-amino-7-oxononanoate aminotransferase, probable"/>
    <property type="match status" value="1"/>
</dbReference>
<evidence type="ECO:0000256" key="4">
    <source>
        <dbReference type="ARBA" id="ARBA00022898"/>
    </source>
</evidence>
<keyword evidence="3" id="KW-0808">Transferase</keyword>
<dbReference type="InterPro" id="IPR015421">
    <property type="entry name" value="PyrdxlP-dep_Trfase_major"/>
</dbReference>
<dbReference type="GO" id="GO:0008483">
    <property type="term" value="F:transaminase activity"/>
    <property type="evidence" value="ECO:0007669"/>
    <property type="project" value="UniProtKB-KW"/>
</dbReference>
<dbReference type="PANTHER" id="PTHR43094">
    <property type="entry name" value="AMINOTRANSFERASE"/>
    <property type="match status" value="1"/>
</dbReference>
<dbReference type="NCBIfam" id="NF005102">
    <property type="entry name" value="PRK06541.1"/>
    <property type="match status" value="1"/>
</dbReference>
<protein>
    <submittedName>
        <fullName evidence="6">Acetylornithine aminotransferase</fullName>
    </submittedName>
</protein>
<dbReference type="Proteomes" id="UP000660339">
    <property type="component" value="Unassembled WGS sequence"/>
</dbReference>
<reference evidence="6" key="1">
    <citation type="submission" date="2021-01" db="EMBL/GenBank/DDBJ databases">
        <title>Whole genome shotgun sequence of Catellatospora methionotrophica NBRC 14553.</title>
        <authorList>
            <person name="Komaki H."/>
            <person name="Tamura T."/>
        </authorList>
    </citation>
    <scope>NUCLEOTIDE SEQUENCE</scope>
    <source>
        <strain evidence="6">NBRC 14553</strain>
    </source>
</reference>
<dbReference type="CDD" id="cd00610">
    <property type="entry name" value="OAT_like"/>
    <property type="match status" value="1"/>
</dbReference>
<accession>A0A8J3PEL9</accession>